<dbReference type="EMBL" id="LUGH01001489">
    <property type="protein sequence ID" value="OBZ81060.1"/>
    <property type="molecule type" value="Genomic_DNA"/>
</dbReference>
<dbReference type="InParanoid" id="A0A1C7MW57"/>
<protein>
    <submittedName>
        <fullName evidence="2">Uncharacterized protein</fullName>
    </submittedName>
</protein>
<name>A0A1C7MW57_9FUNG</name>
<evidence type="ECO:0000313" key="2">
    <source>
        <dbReference type="EMBL" id="OBZ81060.1"/>
    </source>
</evidence>
<feature type="region of interest" description="Disordered" evidence="1">
    <location>
        <begin position="73"/>
        <end position="102"/>
    </location>
</feature>
<comment type="caution">
    <text evidence="2">The sequence shown here is derived from an EMBL/GenBank/DDBJ whole genome shotgun (WGS) entry which is preliminary data.</text>
</comment>
<evidence type="ECO:0000313" key="3">
    <source>
        <dbReference type="Proteomes" id="UP000093000"/>
    </source>
</evidence>
<organism evidence="2 3">
    <name type="scientific">Choanephora cucurbitarum</name>
    <dbReference type="NCBI Taxonomy" id="101091"/>
    <lineage>
        <taxon>Eukaryota</taxon>
        <taxon>Fungi</taxon>
        <taxon>Fungi incertae sedis</taxon>
        <taxon>Mucoromycota</taxon>
        <taxon>Mucoromycotina</taxon>
        <taxon>Mucoromycetes</taxon>
        <taxon>Mucorales</taxon>
        <taxon>Mucorineae</taxon>
        <taxon>Choanephoraceae</taxon>
        <taxon>Choanephoroideae</taxon>
        <taxon>Choanephora</taxon>
    </lineage>
</organism>
<accession>A0A1C7MW57</accession>
<dbReference type="AlphaFoldDB" id="A0A1C7MW57"/>
<reference evidence="2 3" key="1">
    <citation type="submission" date="2016-03" db="EMBL/GenBank/DDBJ databases">
        <title>Choanephora cucurbitarum.</title>
        <authorList>
            <person name="Min B."/>
            <person name="Park H."/>
            <person name="Park J.-H."/>
            <person name="Shin H.-D."/>
            <person name="Choi I.-G."/>
        </authorList>
    </citation>
    <scope>NUCLEOTIDE SEQUENCE [LARGE SCALE GENOMIC DNA]</scope>
    <source>
        <strain evidence="2 3">KUS-F28377</strain>
    </source>
</reference>
<gene>
    <name evidence="2" type="ORF">A0J61_10891</name>
</gene>
<keyword evidence="3" id="KW-1185">Reference proteome</keyword>
<dbReference type="Proteomes" id="UP000093000">
    <property type="component" value="Unassembled WGS sequence"/>
</dbReference>
<proteinExistence type="predicted"/>
<evidence type="ECO:0000256" key="1">
    <source>
        <dbReference type="SAM" id="MobiDB-lite"/>
    </source>
</evidence>
<sequence length="157" mass="17774">MYDEIVQLVNLQSIVADPERMDATSEAVKEAISTEYDVILYDHQNDQYGHMWTQEKKDEEDIDVVVEDECGSSNVDIDEDKGDSASVSVDPKHTGNDGCSNCSEISNSTPESFFIADPTNRDSSNFDATGQLKEQNMQVFFSRRILFRPHMQVRIAR</sequence>